<evidence type="ECO:0000256" key="1">
    <source>
        <dbReference type="SAM" id="Phobius"/>
    </source>
</evidence>
<keyword evidence="3" id="KW-1185">Reference proteome</keyword>
<keyword evidence="1" id="KW-0472">Membrane</keyword>
<dbReference type="Pfam" id="PF10823">
    <property type="entry name" value="DUF2568"/>
    <property type="match status" value="1"/>
</dbReference>
<name>A0ABP8VUW9_9MICO</name>
<feature type="transmembrane region" description="Helical" evidence="1">
    <location>
        <begin position="106"/>
        <end position="123"/>
    </location>
</feature>
<gene>
    <name evidence="2" type="ORF">GCM10025780_17060</name>
</gene>
<evidence type="ECO:0000313" key="3">
    <source>
        <dbReference type="Proteomes" id="UP001501295"/>
    </source>
</evidence>
<feature type="transmembrane region" description="Helical" evidence="1">
    <location>
        <begin position="20"/>
        <end position="44"/>
    </location>
</feature>
<sequence>MYDTPKRRPGRPGRGGRGPLGVNAVLRFVLELFAFFSLGWWGYFAWPFPFPGLFFCIGLPVFAIVVWGLFRAPKAVIQNDPVGKAIVEIAVMGAAVYTWFSLGYPLVSAVFGLLALGSGILNFRRENA</sequence>
<organism evidence="2 3">
    <name type="scientific">Frondihabitans cladoniiphilus</name>
    <dbReference type="NCBI Taxonomy" id="715785"/>
    <lineage>
        <taxon>Bacteria</taxon>
        <taxon>Bacillati</taxon>
        <taxon>Actinomycetota</taxon>
        <taxon>Actinomycetes</taxon>
        <taxon>Micrococcales</taxon>
        <taxon>Microbacteriaceae</taxon>
        <taxon>Frondihabitans</taxon>
    </lineage>
</organism>
<evidence type="ECO:0000313" key="2">
    <source>
        <dbReference type="EMBL" id="GAA4673418.1"/>
    </source>
</evidence>
<dbReference type="InterPro" id="IPR021214">
    <property type="entry name" value="DUF2568"/>
</dbReference>
<dbReference type="Proteomes" id="UP001501295">
    <property type="component" value="Unassembled WGS sequence"/>
</dbReference>
<proteinExistence type="predicted"/>
<comment type="caution">
    <text evidence="2">The sequence shown here is derived from an EMBL/GenBank/DDBJ whole genome shotgun (WGS) entry which is preliminary data.</text>
</comment>
<reference evidence="3" key="1">
    <citation type="journal article" date="2019" name="Int. J. Syst. Evol. Microbiol.">
        <title>The Global Catalogue of Microorganisms (GCM) 10K type strain sequencing project: providing services to taxonomists for standard genome sequencing and annotation.</title>
        <authorList>
            <consortium name="The Broad Institute Genomics Platform"/>
            <consortium name="The Broad Institute Genome Sequencing Center for Infectious Disease"/>
            <person name="Wu L."/>
            <person name="Ma J."/>
        </authorList>
    </citation>
    <scope>NUCLEOTIDE SEQUENCE [LARGE SCALE GENOMIC DNA]</scope>
    <source>
        <strain evidence="3">JCM 18956</strain>
    </source>
</reference>
<accession>A0ABP8VUW9</accession>
<evidence type="ECO:0008006" key="4">
    <source>
        <dbReference type="Google" id="ProtNLM"/>
    </source>
</evidence>
<keyword evidence="1" id="KW-1133">Transmembrane helix</keyword>
<feature type="transmembrane region" description="Helical" evidence="1">
    <location>
        <begin position="50"/>
        <end position="70"/>
    </location>
</feature>
<protein>
    <recommendedName>
        <fullName evidence="4">DUF2568 domain-containing protein</fullName>
    </recommendedName>
</protein>
<keyword evidence="1" id="KW-0812">Transmembrane</keyword>
<dbReference type="EMBL" id="BAABLM010000003">
    <property type="protein sequence ID" value="GAA4673418.1"/>
    <property type="molecule type" value="Genomic_DNA"/>
</dbReference>
<dbReference type="RefSeq" id="WP_345375416.1">
    <property type="nucleotide sequence ID" value="NZ_BAABLM010000003.1"/>
</dbReference>